<reference evidence="1 2" key="1">
    <citation type="submission" date="2020-11" db="EMBL/GenBank/DDBJ databases">
        <title>Pedobacter endophytica, an endophytic bacteria isolated form Carex pumila.</title>
        <authorList>
            <person name="Peng Y."/>
            <person name="Jiang L."/>
            <person name="Lee J."/>
        </authorList>
    </citation>
    <scope>NUCLEOTIDE SEQUENCE [LARGE SCALE GENOMIC DNA]</scope>
    <source>
        <strain evidence="1 2">JBR3-12</strain>
    </source>
</reference>
<dbReference type="KEGG" id="pex:IZT61_13255"/>
<keyword evidence="2" id="KW-1185">Reference proteome</keyword>
<evidence type="ECO:0008006" key="3">
    <source>
        <dbReference type="Google" id="ProtNLM"/>
    </source>
</evidence>
<evidence type="ECO:0000313" key="2">
    <source>
        <dbReference type="Proteomes" id="UP000594759"/>
    </source>
</evidence>
<proteinExistence type="predicted"/>
<name>A0A7U3SQ91_9SPHI</name>
<protein>
    <recommendedName>
        <fullName evidence="3">DUF4136 domain-containing protein</fullName>
    </recommendedName>
</protein>
<dbReference type="Gene3D" id="3.40.50.10610">
    <property type="entry name" value="ABC-type transport auxiliary lipoprotein component"/>
    <property type="match status" value="1"/>
</dbReference>
<dbReference type="AlphaFoldDB" id="A0A7U3SQ91"/>
<sequence>MKKLFLMLVVTALAIHVKGQKQIFEGPSLKNEIPKHKIVAILPFSAKITYKKLPKGYDAAANKEQEDAMSKSIQSSMYTYLLRKSDNYSVKLQDIDKTNILLKKAGIDGKLDETTKDEIAKILGVDALISGTYNTESTKSEAGAIATSIIGLGGKTGTGKLTMLINNGSDGEMLWRFTKTMDDGISTSTDELVEQMMRKVSRNFPYSK</sequence>
<dbReference type="Proteomes" id="UP000594759">
    <property type="component" value="Chromosome"/>
</dbReference>
<dbReference type="EMBL" id="CP064939">
    <property type="protein sequence ID" value="QPH38066.1"/>
    <property type="molecule type" value="Genomic_DNA"/>
</dbReference>
<evidence type="ECO:0000313" key="1">
    <source>
        <dbReference type="EMBL" id="QPH38066.1"/>
    </source>
</evidence>
<accession>A0A7U3SQ91</accession>
<gene>
    <name evidence="1" type="ORF">IZT61_13255</name>
</gene>
<dbReference type="RefSeq" id="WP_196097376.1">
    <property type="nucleotide sequence ID" value="NZ_CP064939.1"/>
</dbReference>
<organism evidence="1 2">
    <name type="scientific">Pedobacter endophyticus</name>
    <dbReference type="NCBI Taxonomy" id="2789740"/>
    <lineage>
        <taxon>Bacteria</taxon>
        <taxon>Pseudomonadati</taxon>
        <taxon>Bacteroidota</taxon>
        <taxon>Sphingobacteriia</taxon>
        <taxon>Sphingobacteriales</taxon>
        <taxon>Sphingobacteriaceae</taxon>
        <taxon>Pedobacter</taxon>
    </lineage>
</organism>